<feature type="transmembrane region" description="Helical" evidence="9">
    <location>
        <begin position="324"/>
        <end position="348"/>
    </location>
</feature>
<organism evidence="11 12">
    <name type="scientific">Lymnaea stagnalis</name>
    <name type="common">Great pond snail</name>
    <name type="synonym">Helix stagnalis</name>
    <dbReference type="NCBI Taxonomy" id="6523"/>
    <lineage>
        <taxon>Eukaryota</taxon>
        <taxon>Metazoa</taxon>
        <taxon>Spiralia</taxon>
        <taxon>Lophotrochozoa</taxon>
        <taxon>Mollusca</taxon>
        <taxon>Gastropoda</taxon>
        <taxon>Heterobranchia</taxon>
        <taxon>Euthyneura</taxon>
        <taxon>Panpulmonata</taxon>
        <taxon>Hygrophila</taxon>
        <taxon>Lymnaeoidea</taxon>
        <taxon>Lymnaeidae</taxon>
        <taxon>Lymnaea</taxon>
    </lineage>
</organism>
<evidence type="ECO:0000256" key="8">
    <source>
        <dbReference type="ARBA" id="ARBA00023224"/>
    </source>
</evidence>
<evidence type="ECO:0000256" key="9">
    <source>
        <dbReference type="SAM" id="Phobius"/>
    </source>
</evidence>
<accession>A0AAV2HWC9</accession>
<feature type="transmembrane region" description="Helical" evidence="9">
    <location>
        <begin position="209"/>
        <end position="227"/>
    </location>
</feature>
<keyword evidence="2" id="KW-1003">Cell membrane</keyword>
<gene>
    <name evidence="11" type="ORF">GSLYS_00010924001</name>
</gene>
<dbReference type="Pfam" id="PF10328">
    <property type="entry name" value="7TM_GPCR_Srx"/>
    <property type="match status" value="1"/>
</dbReference>
<keyword evidence="8" id="KW-0807">Transducer</keyword>
<evidence type="ECO:0000256" key="2">
    <source>
        <dbReference type="ARBA" id="ARBA00022475"/>
    </source>
</evidence>
<evidence type="ECO:0000259" key="10">
    <source>
        <dbReference type="PROSITE" id="PS50262"/>
    </source>
</evidence>
<dbReference type="AlphaFoldDB" id="A0AAV2HWC9"/>
<feature type="transmembrane region" description="Helical" evidence="9">
    <location>
        <begin position="152"/>
        <end position="173"/>
    </location>
</feature>
<feature type="transmembrane region" description="Helical" evidence="9">
    <location>
        <begin position="63"/>
        <end position="87"/>
    </location>
</feature>
<comment type="subcellular location">
    <subcellularLocation>
        <location evidence="1">Cell membrane</location>
        <topology evidence="1">Multi-pass membrane protein</topology>
    </subcellularLocation>
</comment>
<feature type="non-terminal residue" evidence="11">
    <location>
        <position position="1"/>
    </location>
</feature>
<feature type="transmembrane region" description="Helical" evidence="9">
    <location>
        <begin position="288"/>
        <end position="312"/>
    </location>
</feature>
<dbReference type="EMBL" id="CAXITT010000245">
    <property type="protein sequence ID" value="CAL1537011.1"/>
    <property type="molecule type" value="Genomic_DNA"/>
</dbReference>
<keyword evidence="3 9" id="KW-0812">Transmembrane</keyword>
<evidence type="ECO:0000256" key="7">
    <source>
        <dbReference type="ARBA" id="ARBA00023170"/>
    </source>
</evidence>
<evidence type="ECO:0000256" key="4">
    <source>
        <dbReference type="ARBA" id="ARBA00022989"/>
    </source>
</evidence>
<feature type="transmembrane region" description="Helical" evidence="9">
    <location>
        <begin position="27"/>
        <end position="51"/>
    </location>
</feature>
<dbReference type="GO" id="GO:0005886">
    <property type="term" value="C:plasma membrane"/>
    <property type="evidence" value="ECO:0007669"/>
    <property type="project" value="UniProtKB-SubCell"/>
</dbReference>
<dbReference type="InterPro" id="IPR019430">
    <property type="entry name" value="7TM_GPCR_serpentine_rcpt_Srx"/>
</dbReference>
<comment type="caution">
    <text evidence="11">The sequence shown here is derived from an EMBL/GenBank/DDBJ whole genome shotgun (WGS) entry which is preliminary data.</text>
</comment>
<dbReference type="SUPFAM" id="SSF81321">
    <property type="entry name" value="Family A G protein-coupled receptor-like"/>
    <property type="match status" value="1"/>
</dbReference>
<dbReference type="PANTHER" id="PTHR24230">
    <property type="entry name" value="G-PROTEIN COUPLED RECEPTOR"/>
    <property type="match status" value="1"/>
</dbReference>
<keyword evidence="4 9" id="KW-1133">Transmembrane helix</keyword>
<dbReference type="GO" id="GO:0008528">
    <property type="term" value="F:G protein-coupled peptide receptor activity"/>
    <property type="evidence" value="ECO:0007669"/>
    <property type="project" value="TreeGrafter"/>
</dbReference>
<dbReference type="GO" id="GO:0007218">
    <property type="term" value="P:neuropeptide signaling pathway"/>
    <property type="evidence" value="ECO:0007669"/>
    <property type="project" value="TreeGrafter"/>
</dbReference>
<evidence type="ECO:0000313" key="11">
    <source>
        <dbReference type="EMBL" id="CAL1537011.1"/>
    </source>
</evidence>
<evidence type="ECO:0000256" key="3">
    <source>
        <dbReference type="ARBA" id="ARBA00022692"/>
    </source>
</evidence>
<keyword evidence="5" id="KW-0297">G-protein coupled receptor</keyword>
<evidence type="ECO:0000256" key="6">
    <source>
        <dbReference type="ARBA" id="ARBA00023136"/>
    </source>
</evidence>
<feature type="transmembrane region" description="Helical" evidence="9">
    <location>
        <begin position="107"/>
        <end position="131"/>
    </location>
</feature>
<proteinExistence type="predicted"/>
<evidence type="ECO:0000256" key="5">
    <source>
        <dbReference type="ARBA" id="ARBA00023040"/>
    </source>
</evidence>
<dbReference type="InterPro" id="IPR017452">
    <property type="entry name" value="GPCR_Rhodpsn_7TM"/>
</dbReference>
<dbReference type="Proteomes" id="UP001497497">
    <property type="component" value="Unassembled WGS sequence"/>
</dbReference>
<feature type="domain" description="G-protein coupled receptors family 1 profile" evidence="10">
    <location>
        <begin position="42"/>
        <end position="347"/>
    </location>
</feature>
<dbReference type="PANTHER" id="PTHR24230:SF75">
    <property type="entry name" value="RELAXIN FAMILY PEPTIDE RECEPTOR 3"/>
    <property type="match status" value="1"/>
</dbReference>
<evidence type="ECO:0000256" key="1">
    <source>
        <dbReference type="ARBA" id="ARBA00004651"/>
    </source>
</evidence>
<dbReference type="PRINTS" id="PR00237">
    <property type="entry name" value="GPCRRHODOPSN"/>
</dbReference>
<dbReference type="Gene3D" id="1.20.1070.10">
    <property type="entry name" value="Rhodopsin 7-helix transmembrane proteins"/>
    <property type="match status" value="1"/>
</dbReference>
<dbReference type="InterPro" id="IPR000276">
    <property type="entry name" value="GPCR_Rhodpsn"/>
</dbReference>
<protein>
    <recommendedName>
        <fullName evidence="10">G-protein coupled receptors family 1 profile domain-containing protein</fullName>
    </recommendedName>
</protein>
<reference evidence="11 12" key="1">
    <citation type="submission" date="2024-04" db="EMBL/GenBank/DDBJ databases">
        <authorList>
            <consortium name="Genoscope - CEA"/>
            <person name="William W."/>
        </authorList>
    </citation>
    <scope>NUCLEOTIDE SEQUENCE [LARGE SCALE GENOMIC DNA]</scope>
</reference>
<keyword evidence="6 9" id="KW-0472">Membrane</keyword>
<sequence>TLANATSPPPVVQLFISDYVYRVLVEFFSVLCSVVSFSGCLGNGIAVRTFVLMGLKDGVTVSFLFLTASDLAYLLVLFAHSISLGFFAVERGSDFKTWFPVDPFGVYVFLSDTAMMLYLITILTTTFLAVVRCMCVAMPLKFKTSFRRATSLVILAAFVVVAVGSYTPVLVYMKMVTVFDVRVNATRSVLWISPKRDEVKDIVWITRDAFVTMATQFVIIVCVLVMARSLRAASRFRHESVMHTGTKTKAKSVTNEQVYNKTNDRSRSGSKTNPNAMTRKEFAVVQQVVLISVVYIVCNTPKITINMAALFVPDFAIGKIYQNVYLTVLGAMELFQAINSGINVIIYYKYNTKFRKNCKLCGR</sequence>
<dbReference type="PROSITE" id="PS50262">
    <property type="entry name" value="G_PROTEIN_RECEP_F1_2"/>
    <property type="match status" value="1"/>
</dbReference>
<keyword evidence="7" id="KW-0675">Receptor</keyword>
<evidence type="ECO:0000313" key="12">
    <source>
        <dbReference type="Proteomes" id="UP001497497"/>
    </source>
</evidence>
<keyword evidence="12" id="KW-1185">Reference proteome</keyword>
<name>A0AAV2HWC9_LYMST</name>